<evidence type="ECO:0000313" key="1">
    <source>
        <dbReference type="EMBL" id="BAI95832.1"/>
    </source>
</evidence>
<accession>D4YZQ0</accession>
<gene>
    <name evidence="1" type="primary">tolA</name>
    <name evidence="1" type="ordered locus">SJA_C1-09980</name>
</gene>
<sequence>MIKRSGGSSRLMAHRLATYDAEQAKMAGPVFEGAWRTRHGEAGAPKFAAAINPVPVFTATSAPPKEAYIPPVILKETKADAEARAAADRKRVVIAKAAAEFEVRRKAEEERIRRESAADAVWERAYAPSLEQLGSGQAKDDVWAKAWASTDTGRRALTQSLAAAKWEVAHKPAERDEVDVWARAYAGAAIAPAHRS</sequence>
<dbReference type="AlphaFoldDB" id="D4YZQ0"/>
<proteinExistence type="predicted"/>
<keyword evidence="2" id="KW-1185">Reference proteome</keyword>
<dbReference type="Proteomes" id="UP000007753">
    <property type="component" value="Chromosome 1"/>
</dbReference>
<dbReference type="KEGG" id="sjp:SJA_C1-09980"/>
<reference evidence="1 2" key="1">
    <citation type="journal article" date="2010" name="J. Bacteriol.">
        <title>Complete genome sequence of the representative gamma-hexachlorocyclohexane-degrading bacterium Sphingobium japonicum UT26.</title>
        <authorList>
            <person name="Nagata Y."/>
            <person name="Ohtsubo Y."/>
            <person name="Endo R."/>
            <person name="Ichikawa N."/>
            <person name="Ankai A."/>
            <person name="Oguchi A."/>
            <person name="Fukui S."/>
            <person name="Fujita N."/>
            <person name="Tsuda M."/>
        </authorList>
    </citation>
    <scope>NUCLEOTIDE SEQUENCE [LARGE SCALE GENOMIC DNA]</scope>
    <source>
        <strain evidence="2">DSM 16413 / CCM 7287 / MTCC 6362 / UT26 / NBRC 101211 / UT26S</strain>
    </source>
</reference>
<dbReference type="HOGENOM" id="CLU_1389437_0_0_5"/>
<name>D4YZQ0_SPHIU</name>
<evidence type="ECO:0000313" key="2">
    <source>
        <dbReference type="Proteomes" id="UP000007753"/>
    </source>
</evidence>
<dbReference type="STRING" id="452662.SJA_C1-09980"/>
<organism evidence="1 2">
    <name type="scientific">Sphingobium indicum (strain DSM 16413 / CCM 7287 / MTCC 6362 / UT26 / NBRC 101211 / UT26S)</name>
    <name type="common">Sphingobium japonicum</name>
    <dbReference type="NCBI Taxonomy" id="452662"/>
    <lineage>
        <taxon>Bacteria</taxon>
        <taxon>Pseudomonadati</taxon>
        <taxon>Pseudomonadota</taxon>
        <taxon>Alphaproteobacteria</taxon>
        <taxon>Sphingomonadales</taxon>
        <taxon>Sphingomonadaceae</taxon>
        <taxon>Sphingobium</taxon>
    </lineage>
</organism>
<dbReference type="EMBL" id="AP010803">
    <property type="protein sequence ID" value="BAI95832.1"/>
    <property type="molecule type" value="Genomic_DNA"/>
</dbReference>
<protein>
    <submittedName>
        <fullName evidence="1">Membrane protein involved in colicin uptake</fullName>
    </submittedName>
</protein>